<dbReference type="InterPro" id="IPR058584">
    <property type="entry name" value="IMB1_TNPO1-like_TPR"/>
</dbReference>
<dbReference type="SUPFAM" id="SSF48371">
    <property type="entry name" value="ARM repeat"/>
    <property type="match status" value="1"/>
</dbReference>
<evidence type="ECO:0000256" key="4">
    <source>
        <dbReference type="ARBA" id="ARBA00022490"/>
    </source>
</evidence>
<feature type="region of interest" description="Disordered" evidence="10">
    <location>
        <begin position="54"/>
        <end position="76"/>
    </location>
</feature>
<dbReference type="InterPro" id="IPR011989">
    <property type="entry name" value="ARM-like"/>
</dbReference>
<dbReference type="Pfam" id="PF18808">
    <property type="entry name" value="Importin_rep_4"/>
    <property type="match status" value="1"/>
</dbReference>
<keyword evidence="13" id="KW-1185">Reference proteome</keyword>
<evidence type="ECO:0000256" key="1">
    <source>
        <dbReference type="ARBA" id="ARBA00004123"/>
    </source>
</evidence>
<reference evidence="12 13" key="1">
    <citation type="submission" date="2024-01" db="EMBL/GenBank/DDBJ databases">
        <title>The genomes of 5 underutilized Papilionoideae crops provide insights into root nodulation and disease resistanc.</title>
        <authorList>
            <person name="Yuan L."/>
        </authorList>
    </citation>
    <scope>NUCLEOTIDE SEQUENCE [LARGE SCALE GENOMIC DNA]</scope>
    <source>
        <strain evidence="12">ZHUSHIDOU_FW_LH</strain>
        <tissue evidence="12">Leaf</tissue>
    </source>
</reference>
<evidence type="ECO:0000256" key="9">
    <source>
        <dbReference type="PROSITE-ProRule" id="PRU00103"/>
    </source>
</evidence>
<keyword evidence="8" id="KW-0539">Nucleus</keyword>
<dbReference type="InterPro" id="IPR041653">
    <property type="entry name" value="Importin_rep_4"/>
</dbReference>
<dbReference type="Pfam" id="PF02985">
    <property type="entry name" value="HEAT"/>
    <property type="match status" value="2"/>
</dbReference>
<feature type="compositionally biased region" description="Polar residues" evidence="10">
    <location>
        <begin position="60"/>
        <end position="70"/>
    </location>
</feature>
<dbReference type="InterPro" id="IPR034085">
    <property type="entry name" value="TOG"/>
</dbReference>
<dbReference type="AlphaFoldDB" id="A0AAN9PAU0"/>
<dbReference type="InterPro" id="IPR041389">
    <property type="entry name" value="Importin_rep_6"/>
</dbReference>
<evidence type="ECO:0000256" key="5">
    <source>
        <dbReference type="ARBA" id="ARBA00022737"/>
    </source>
</evidence>
<dbReference type="InterPro" id="IPR021133">
    <property type="entry name" value="HEAT_type_2"/>
</dbReference>
<evidence type="ECO:0000313" key="13">
    <source>
        <dbReference type="Proteomes" id="UP001372338"/>
    </source>
</evidence>
<feature type="repeat" description="HEAT" evidence="9">
    <location>
        <begin position="489"/>
        <end position="527"/>
    </location>
</feature>
<comment type="subcellular location">
    <subcellularLocation>
        <location evidence="2">Cytoplasm</location>
    </subcellularLocation>
    <subcellularLocation>
        <location evidence="1">Nucleus</location>
    </subcellularLocation>
</comment>
<dbReference type="Gene3D" id="1.25.10.10">
    <property type="entry name" value="Leucine-rich Repeat Variant"/>
    <property type="match status" value="1"/>
</dbReference>
<keyword evidence="7" id="KW-0007">Acetylation</keyword>
<proteinExistence type="predicted"/>
<dbReference type="InterPro" id="IPR016024">
    <property type="entry name" value="ARM-type_fold"/>
</dbReference>
<evidence type="ECO:0000256" key="8">
    <source>
        <dbReference type="ARBA" id="ARBA00023242"/>
    </source>
</evidence>
<evidence type="ECO:0000313" key="12">
    <source>
        <dbReference type="EMBL" id="KAK7290644.1"/>
    </source>
</evidence>
<evidence type="ECO:0000259" key="11">
    <source>
        <dbReference type="PROSITE" id="PS50166"/>
    </source>
</evidence>
<dbReference type="GO" id="GO:0005634">
    <property type="term" value="C:nucleus"/>
    <property type="evidence" value="ECO:0007669"/>
    <property type="project" value="UniProtKB-SubCell"/>
</dbReference>
<dbReference type="GO" id="GO:0006606">
    <property type="term" value="P:protein import into nucleus"/>
    <property type="evidence" value="ECO:0007669"/>
    <property type="project" value="InterPro"/>
</dbReference>
<evidence type="ECO:0000256" key="3">
    <source>
        <dbReference type="ARBA" id="ARBA00022448"/>
    </source>
</evidence>
<protein>
    <recommendedName>
        <fullName evidence="11">Importin N-terminal domain-containing protein</fullName>
    </recommendedName>
</protein>
<keyword evidence="4" id="KW-0963">Cytoplasm</keyword>
<sequence>MKQGVSPAIYNPFHDKINPTPSSLLCYCCRQHQKQHFTKTPKPLSFSLSLLSSDSESEFPTDSSMATDPTQQQQQQQQQQLALILGPDPTHLESLISNLTSSTNDQRAYAESLFNLSKQTNPDSLCLNLATLLRSPNPETRTMSAIFLRRHLTRHHQDNSSFLYPLLSPSTRSNLKSLLLSSLHNEPIKSVTKKLCDTVSELAASILPDNDWPELLPLLFQYVTSEDNRLQENSLFILAQLAHYLSETLIPHLSTLHTVFLRCLTGPSSDVRIAALAASVNFVECLSSPSDRDRFQDLLPLMMRTLTQALNSGQEATAQEALELLIELAATEPRFLRRQIVDVVGAMLQIAEAESLEEGTRHLAIEFVVTLAEARERAPGMMRKLPQFVKRLFGVLMNLLLDVEDDPAWYSAEVEAEDAGETSNYVFGEECLDRLSIALGGNTIVPVASEVLPTYMAAPEWQKHHAALIVLAQIAEGSSKVMLKNLEQVLSMILNSFHDAHPRVRWAAINAIGQLSTDLGPDLQNKYHHLVLPALAGAVDDFQNPRVQAHAASAMLNFTENCTPDILTPYLDGLVSKLLVLLQNGKQMVQEAALTALASIADSSQEQFQKYYDAVIPFLKAILMNANDKSNRMLRAKAMECISLVGMAVGKEKFRDDAKQVMDVLMSLHQSQLESDDPTASYMLQAWARLCKCLGQDFLPYMGFVMPRLLQSAQLKPDVTITSADSDAEIDEDDDSIETITLGDKRIGIKTSVLEEKATACNMLCCYADELKEGFFPWIDQVAFTLVPLLKFYFHEEVRKAAVSAMPELLASAKLAVEKGKSQGRDDSYIKQLSDYIIPNLVEALHKEPEVEICASMLDALNECIQVSGPLLDEKQVRSIVDEIKQVITASSSRKHERAERAKEEDFDADERELLKEENEQEEELFDQVGDCLGTLIKTFRASFLPFFDELSSYLTPMFGKDKTSEERRIAICVFDDVAEHCREAALKYYDSYLPFLLEACNDEYPDVRQAAVYGVGVCAEFGGSVFKPLVGEALSRLDAVIRHPNALDSGNVMAYDNAVSALGKICQFHRDSINATQVVPAWLGCLPIKGDLIEAKVVHDQLCSMVERSDRELIGTNNQYLPKIVAVFAEILCAGNDLATEQTASRMINLLRQLQQTLPPSTLASTWSSLQPQQQLALQSILSS</sequence>
<dbReference type="Proteomes" id="UP001372338">
    <property type="component" value="Unassembled WGS sequence"/>
</dbReference>
<keyword evidence="6" id="KW-0653">Protein transport</keyword>
<dbReference type="Pfam" id="PF18829">
    <property type="entry name" value="Importin_rep_6"/>
    <property type="match status" value="1"/>
</dbReference>
<dbReference type="InterPro" id="IPR001494">
    <property type="entry name" value="Importin-beta_N"/>
</dbReference>
<dbReference type="PROSITE" id="PS50077">
    <property type="entry name" value="HEAT_REPEAT"/>
    <property type="match status" value="1"/>
</dbReference>
<feature type="domain" description="Importin N-terminal" evidence="11">
    <location>
        <begin position="110"/>
        <end position="185"/>
    </location>
</feature>
<evidence type="ECO:0000256" key="7">
    <source>
        <dbReference type="ARBA" id="ARBA00022990"/>
    </source>
</evidence>
<accession>A0AAN9PAU0</accession>
<dbReference type="InterPro" id="IPR040122">
    <property type="entry name" value="Importin_beta"/>
</dbReference>
<dbReference type="SMART" id="SM01349">
    <property type="entry name" value="TOG"/>
    <property type="match status" value="1"/>
</dbReference>
<evidence type="ECO:0000256" key="2">
    <source>
        <dbReference type="ARBA" id="ARBA00004496"/>
    </source>
</evidence>
<evidence type="ECO:0000256" key="6">
    <source>
        <dbReference type="ARBA" id="ARBA00022927"/>
    </source>
</evidence>
<keyword evidence="5" id="KW-0677">Repeat</keyword>
<dbReference type="GO" id="GO:0031267">
    <property type="term" value="F:small GTPase binding"/>
    <property type="evidence" value="ECO:0007669"/>
    <property type="project" value="InterPro"/>
</dbReference>
<dbReference type="Pfam" id="PF25780">
    <property type="entry name" value="TPR_IPO5"/>
    <property type="match status" value="1"/>
</dbReference>
<dbReference type="GO" id="GO:0005737">
    <property type="term" value="C:cytoplasm"/>
    <property type="evidence" value="ECO:0007669"/>
    <property type="project" value="UniProtKB-SubCell"/>
</dbReference>
<dbReference type="PROSITE" id="PS50166">
    <property type="entry name" value="IMPORTIN_B_NT"/>
    <property type="match status" value="1"/>
</dbReference>
<dbReference type="InterPro" id="IPR000357">
    <property type="entry name" value="HEAT"/>
</dbReference>
<gene>
    <name evidence="12" type="ORF">RIF29_05211</name>
</gene>
<organism evidence="12 13">
    <name type="scientific">Crotalaria pallida</name>
    <name type="common">Smooth rattlebox</name>
    <name type="synonym">Crotalaria striata</name>
    <dbReference type="NCBI Taxonomy" id="3830"/>
    <lineage>
        <taxon>Eukaryota</taxon>
        <taxon>Viridiplantae</taxon>
        <taxon>Streptophyta</taxon>
        <taxon>Embryophyta</taxon>
        <taxon>Tracheophyta</taxon>
        <taxon>Spermatophyta</taxon>
        <taxon>Magnoliopsida</taxon>
        <taxon>eudicotyledons</taxon>
        <taxon>Gunneridae</taxon>
        <taxon>Pentapetalae</taxon>
        <taxon>rosids</taxon>
        <taxon>fabids</taxon>
        <taxon>Fabales</taxon>
        <taxon>Fabaceae</taxon>
        <taxon>Papilionoideae</taxon>
        <taxon>50 kb inversion clade</taxon>
        <taxon>genistoids sensu lato</taxon>
        <taxon>core genistoids</taxon>
        <taxon>Crotalarieae</taxon>
        <taxon>Crotalaria</taxon>
    </lineage>
</organism>
<dbReference type="PANTHER" id="PTHR10527">
    <property type="entry name" value="IMPORTIN BETA"/>
    <property type="match status" value="1"/>
</dbReference>
<name>A0AAN9PAU0_CROPI</name>
<dbReference type="EMBL" id="JAYWIO010000001">
    <property type="protein sequence ID" value="KAK7290644.1"/>
    <property type="molecule type" value="Genomic_DNA"/>
</dbReference>
<dbReference type="InterPro" id="IPR057672">
    <property type="entry name" value="TPR_IPO4/5"/>
</dbReference>
<dbReference type="Pfam" id="PF25574">
    <property type="entry name" value="TPR_IMB1"/>
    <property type="match status" value="1"/>
</dbReference>
<evidence type="ECO:0000256" key="10">
    <source>
        <dbReference type="SAM" id="MobiDB-lite"/>
    </source>
</evidence>
<comment type="caution">
    <text evidence="12">The sequence shown here is derived from an EMBL/GenBank/DDBJ whole genome shotgun (WGS) entry which is preliminary data.</text>
</comment>
<keyword evidence="3" id="KW-0813">Transport</keyword>